<evidence type="ECO:0000313" key="4">
    <source>
        <dbReference type="Proteomes" id="UP000373449"/>
    </source>
</evidence>
<accession>A0A2C6DHT3</accession>
<dbReference type="EMBL" id="PDDX01000001">
    <property type="protein sequence ID" value="PHI28324.1"/>
    <property type="molecule type" value="Genomic_DNA"/>
</dbReference>
<dbReference type="Proteomes" id="UP000373449">
    <property type="component" value="Unassembled WGS sequence"/>
</dbReference>
<reference evidence="3" key="1">
    <citation type="submission" date="2017-09" db="EMBL/GenBank/DDBJ databases">
        <title>FDA dAtabase for Regulatory Grade micrObial Sequences (FDA-ARGOS): Supporting development and validation of Infectious Disease Dx tests.</title>
        <authorList>
            <person name="Minogue T."/>
            <person name="Wolcott M."/>
            <person name="Wasieloski L."/>
            <person name="Aguilar W."/>
            <person name="Moore D."/>
            <person name="Tallon L."/>
            <person name="Sadzewicz L."/>
            <person name="Ott S."/>
            <person name="Zhao X."/>
            <person name="Nagaraj S."/>
            <person name="Vavikolanu K."/>
            <person name="Aluvathingal J."/>
            <person name="Nadendla S."/>
            <person name="Sichtig H."/>
        </authorList>
    </citation>
    <scope>NUCLEOTIDE SEQUENCE [LARGE SCALE GENOMIC DNA]</scope>
    <source>
        <strain evidence="3">FDAARGOS_387</strain>
    </source>
</reference>
<reference evidence="2 4" key="3">
    <citation type="submission" date="2019-03" db="EMBL/GenBank/DDBJ databases">
        <authorList>
            <consortium name="Pathogen Informatics"/>
        </authorList>
    </citation>
    <scope>NUCLEOTIDE SEQUENCE [LARGE SCALE GENOMIC DNA]</scope>
    <source>
        <strain evidence="2 4">NCTC12282</strain>
    </source>
</reference>
<evidence type="ECO:0000313" key="3">
    <source>
        <dbReference type="Proteomes" id="UP000224974"/>
    </source>
</evidence>
<dbReference type="OrthoDB" id="6301519at2"/>
<reference evidence="1" key="2">
    <citation type="submission" date="2017-09" db="EMBL/GenBank/DDBJ databases">
        <title>FDA dAtabase for Regulatory Grade micrObial Sequences (FDA-ARGOS): Supporting development and validation of Infectious Disease Dx tests.</title>
        <authorList>
            <person name="Minogue T."/>
            <person name="Wolcott M."/>
            <person name="Wasieloski L."/>
            <person name="Aguilar W."/>
            <person name="Moore D."/>
            <person name="Tallon L.J."/>
            <person name="Sadzewicz L."/>
            <person name="Ott S."/>
            <person name="Zhao X."/>
            <person name="Nagaraj S."/>
            <person name="Vavikolanu K."/>
            <person name="Aluvathingal J."/>
            <person name="Nadendla S."/>
            <person name="Sichtig H."/>
        </authorList>
    </citation>
    <scope>NUCLEOTIDE SEQUENCE</scope>
    <source>
        <strain evidence="1">FDAARGOS_387</strain>
    </source>
</reference>
<dbReference type="RefSeq" id="WP_029095130.1">
    <property type="nucleotide sequence ID" value="NZ_BRLG01000015.1"/>
</dbReference>
<proteinExistence type="predicted"/>
<evidence type="ECO:0000313" key="2">
    <source>
        <dbReference type="EMBL" id="VFS46219.1"/>
    </source>
</evidence>
<name>A0A2C6DHT3_9GAMM</name>
<gene>
    <name evidence="1" type="ORF">CRN84_02710</name>
    <name evidence="2" type="ORF">NCTC12282_01110</name>
</gene>
<dbReference type="Proteomes" id="UP000224974">
    <property type="component" value="Unassembled WGS sequence"/>
</dbReference>
<keyword evidence="3" id="KW-1185">Reference proteome</keyword>
<dbReference type="EMBL" id="CAADJA010000002">
    <property type="protein sequence ID" value="VFS46219.1"/>
    <property type="molecule type" value="Genomic_DNA"/>
</dbReference>
<organism evidence="1 3">
    <name type="scientific">Budvicia aquatica</name>
    <dbReference type="NCBI Taxonomy" id="82979"/>
    <lineage>
        <taxon>Bacteria</taxon>
        <taxon>Pseudomonadati</taxon>
        <taxon>Pseudomonadota</taxon>
        <taxon>Gammaproteobacteria</taxon>
        <taxon>Enterobacterales</taxon>
        <taxon>Budviciaceae</taxon>
        <taxon>Budvicia</taxon>
    </lineage>
</organism>
<dbReference type="AlphaFoldDB" id="A0A2C6DHT3"/>
<protein>
    <submittedName>
        <fullName evidence="1">Uncharacterized protein</fullName>
    </submittedName>
</protein>
<evidence type="ECO:0000313" key="1">
    <source>
        <dbReference type="EMBL" id="PHI28324.1"/>
    </source>
</evidence>
<sequence length="111" mass="12873">MDISHRVIARLHQWMSEEQQRLLQKITVSDKAEQIGFINEIETAIKRLELCEKYQIYGGAKILVMPEEYSSSVSYYLISDNESSKPENWTILTDEQGSDFVMQSGDLAIRR</sequence>